<name>A0AA36CP84_9BILA</name>
<reference evidence="1" key="1">
    <citation type="submission" date="2023-06" db="EMBL/GenBank/DDBJ databases">
        <authorList>
            <person name="Delattre M."/>
        </authorList>
    </citation>
    <scope>NUCLEOTIDE SEQUENCE</scope>
    <source>
        <strain evidence="1">AF72</strain>
    </source>
</reference>
<evidence type="ECO:0000313" key="2">
    <source>
        <dbReference type="Proteomes" id="UP001177023"/>
    </source>
</evidence>
<gene>
    <name evidence="1" type="ORF">MSPICULIGERA_LOCUS10659</name>
</gene>
<evidence type="ECO:0000313" key="1">
    <source>
        <dbReference type="EMBL" id="CAJ0572270.1"/>
    </source>
</evidence>
<protein>
    <submittedName>
        <fullName evidence="1">Uncharacterized protein</fullName>
    </submittedName>
</protein>
<feature type="non-terminal residue" evidence="1">
    <location>
        <position position="114"/>
    </location>
</feature>
<dbReference type="AlphaFoldDB" id="A0AA36CP84"/>
<comment type="caution">
    <text evidence="1">The sequence shown here is derived from an EMBL/GenBank/DDBJ whole genome shotgun (WGS) entry which is preliminary data.</text>
</comment>
<dbReference type="Proteomes" id="UP001177023">
    <property type="component" value="Unassembled WGS sequence"/>
</dbReference>
<accession>A0AA36CP84</accession>
<proteinExistence type="predicted"/>
<sequence>MASVDLSLETAEAVKKAFKRKCEEKRIEKQATANCTVCEKTGHGAANCGDYEIDIKEKLARLKNKQQCARCGGGCPRRGKSIIVGMADTVADHHETVVATLDVLSKKPSFGQAQ</sequence>
<organism evidence="1 2">
    <name type="scientific">Mesorhabditis spiculigera</name>
    <dbReference type="NCBI Taxonomy" id="96644"/>
    <lineage>
        <taxon>Eukaryota</taxon>
        <taxon>Metazoa</taxon>
        <taxon>Ecdysozoa</taxon>
        <taxon>Nematoda</taxon>
        <taxon>Chromadorea</taxon>
        <taxon>Rhabditida</taxon>
        <taxon>Rhabditina</taxon>
        <taxon>Rhabditomorpha</taxon>
        <taxon>Rhabditoidea</taxon>
        <taxon>Rhabditidae</taxon>
        <taxon>Mesorhabditinae</taxon>
        <taxon>Mesorhabditis</taxon>
    </lineage>
</organism>
<dbReference type="EMBL" id="CATQJA010002595">
    <property type="protein sequence ID" value="CAJ0572270.1"/>
    <property type="molecule type" value="Genomic_DNA"/>
</dbReference>
<keyword evidence="2" id="KW-1185">Reference proteome</keyword>